<dbReference type="PROSITE" id="PS00028">
    <property type="entry name" value="ZINC_FINGER_C2H2_1"/>
    <property type="match status" value="1"/>
</dbReference>
<dbReference type="AlphaFoldDB" id="A0A507DPA7"/>
<name>A0A507DPA7_9FUNG</name>
<keyword evidence="1" id="KW-0862">Zinc</keyword>
<keyword evidence="5" id="KW-1185">Reference proteome</keyword>
<dbReference type="PANTHER" id="PTHR31912">
    <property type="entry name" value="IP13529P"/>
    <property type="match status" value="1"/>
</dbReference>
<dbReference type="InterPro" id="IPR013087">
    <property type="entry name" value="Znf_C2H2_type"/>
</dbReference>
<feature type="domain" description="C2H2-type" evidence="3">
    <location>
        <begin position="4"/>
        <end position="32"/>
    </location>
</feature>
<sequence length="837" mass="94182">MAKHQCTHCLQVLTRRSYLRRHIRRFHGNLNNALFDQPNLTDDPEIDNPLMGALDDFNMEPGHSNEEHIPLSNEALDATIGSADTSDHELDTDHEMDEEETDQDETDQDETDQDKMDEEETDQDETEQQENFNSHSDPANMEAFCNDFRPFPTKLMATVFILLFGCKRHLSVQQMKVLWAIFHETQTAVPSLHAVLAWRKKIGGVIPECRETSTGVKVYQTFDANLSSPLVQKRCMKVLPTVNVFLCCTRNGMGFLFTEGWITTYSGMFSNAFKPMVGNCPQHVQGSLSLKANGKPVIHFPVALTTDETSGNRSKRYNKFESCFVYFPALPAKFHGPSYIHFVCTSHDGDWRDVNEAVLMDFKPNGALDSGIEVYDAHTNQTVIVVSHLFTVLADNPRHYQVCNLGGATSNYNCRCCMATKGDLQVAPARTHATTLETLQQMHNATSKARQDMLQTQTGVSVPTPAANPFNSVSNFYPPQQTPIDLLHTLSLGVIKYSVRDASAVYKKRPGSVASQEFQAAVGNLFKSVTSYRGPHSVTPLQFMVHCGSLIAKDFKFIAQIGPFLYHWFIPAKKWLWVAIAAVTKLSYDMRYQSSEQQHHLLQKAVGALQALFKKHVPGWGGSSKLHLLSHLPEHFIIWGPLSLYGVEAPEHMNGDVRHSIINSNRQNSSRDTAADFAVREEIAYLLRGGGGAGYQLVEMAELPLVKKLVRLEQASQPTPILRPGSFYFIHDWHRIAKVESVQNKIATVTYLTLTTSISFLGMQTYKLAERSQQAFSEFNGQADVFHDCWSSPGCRWDKANVSSIMHLTNYLFSIRFDLKSIILQIISVSMVFLMFY</sequence>
<proteinExistence type="predicted"/>
<feature type="compositionally biased region" description="Acidic residues" evidence="2">
    <location>
        <begin position="94"/>
        <end position="128"/>
    </location>
</feature>
<keyword evidence="1" id="KW-0863">Zinc-finger</keyword>
<dbReference type="Proteomes" id="UP000320333">
    <property type="component" value="Unassembled WGS sequence"/>
</dbReference>
<dbReference type="PANTHER" id="PTHR31912:SF34">
    <property type="entry name" value="NOTOCHORD-RELATED PROTEIN"/>
    <property type="match status" value="1"/>
</dbReference>
<evidence type="ECO:0000256" key="2">
    <source>
        <dbReference type="SAM" id="MobiDB-lite"/>
    </source>
</evidence>
<dbReference type="EMBL" id="QEAP01000953">
    <property type="protein sequence ID" value="TPX53433.1"/>
    <property type="molecule type" value="Genomic_DNA"/>
</dbReference>
<organism evidence="4 5">
    <name type="scientific">Chytriomyces confervae</name>
    <dbReference type="NCBI Taxonomy" id="246404"/>
    <lineage>
        <taxon>Eukaryota</taxon>
        <taxon>Fungi</taxon>
        <taxon>Fungi incertae sedis</taxon>
        <taxon>Chytridiomycota</taxon>
        <taxon>Chytridiomycota incertae sedis</taxon>
        <taxon>Chytridiomycetes</taxon>
        <taxon>Chytridiales</taxon>
        <taxon>Chytriomycetaceae</taxon>
        <taxon>Chytriomyces</taxon>
    </lineage>
</organism>
<reference evidence="4 5" key="1">
    <citation type="journal article" date="2019" name="Sci. Rep.">
        <title>Comparative genomics of chytrid fungi reveal insights into the obligate biotrophic and pathogenic lifestyle of Synchytrium endobioticum.</title>
        <authorList>
            <person name="van de Vossenberg B.T.L.H."/>
            <person name="Warris S."/>
            <person name="Nguyen H.D.T."/>
            <person name="van Gent-Pelzer M.P.E."/>
            <person name="Joly D.L."/>
            <person name="van de Geest H.C."/>
            <person name="Bonants P.J.M."/>
            <person name="Smith D.S."/>
            <person name="Levesque C.A."/>
            <person name="van der Lee T.A.J."/>
        </authorList>
    </citation>
    <scope>NUCLEOTIDE SEQUENCE [LARGE SCALE GENOMIC DNA]</scope>
    <source>
        <strain evidence="4 5">CBS 675.73</strain>
    </source>
</reference>
<keyword evidence="1" id="KW-0479">Metal-binding</keyword>
<evidence type="ECO:0000313" key="5">
    <source>
        <dbReference type="Proteomes" id="UP000320333"/>
    </source>
</evidence>
<dbReference type="GO" id="GO:0008270">
    <property type="term" value="F:zinc ion binding"/>
    <property type="evidence" value="ECO:0007669"/>
    <property type="project" value="UniProtKB-KW"/>
</dbReference>
<dbReference type="PROSITE" id="PS50157">
    <property type="entry name" value="ZINC_FINGER_C2H2_2"/>
    <property type="match status" value="1"/>
</dbReference>
<evidence type="ECO:0000313" key="4">
    <source>
        <dbReference type="EMBL" id="TPX53433.1"/>
    </source>
</evidence>
<evidence type="ECO:0000259" key="3">
    <source>
        <dbReference type="PROSITE" id="PS50157"/>
    </source>
</evidence>
<gene>
    <name evidence="4" type="ORF">CcCBS67573_g09707</name>
</gene>
<accession>A0A507DPA7</accession>
<feature type="region of interest" description="Disordered" evidence="2">
    <location>
        <begin position="84"/>
        <end position="139"/>
    </location>
</feature>
<evidence type="ECO:0000256" key="1">
    <source>
        <dbReference type="PROSITE-ProRule" id="PRU00042"/>
    </source>
</evidence>
<dbReference type="OrthoDB" id="2150938at2759"/>
<comment type="caution">
    <text evidence="4">The sequence shown here is derived from an EMBL/GenBank/DDBJ whole genome shotgun (WGS) entry which is preliminary data.</text>
</comment>
<protein>
    <recommendedName>
        <fullName evidence="3">C2H2-type domain-containing protein</fullName>
    </recommendedName>
</protein>